<name>A0A9P6XER1_RHIOR</name>
<feature type="region of interest" description="Disordered" evidence="1">
    <location>
        <begin position="115"/>
        <end position="155"/>
    </location>
</feature>
<sequence length="285" mass="32511">MLTTYPVHIHDNDMYSDLIGPNQEKDQKLRDELIKAATDGLQQQSLLNKYKSLMSDLVVMQSKIEVLRIDITASVKAIESKEGQLSQPLLVHFEKRYENHQSDLKHLTYLPHVPLSPSSSTTSFSQSSIEYSPTSSTHSLTQPDHLTLASEDDPSHQTVLSLASSHAFLDHSPTPSELHQDHLSTSSSLPLHPPNSRSNERNALDDTLDFLDTLSVDDGGFRKDLLNLLDRYEKPQTKKRCFLRRSLNTLALFTWQWIRFMMVMSLAILISLRQRDSEQRSRHAH</sequence>
<keyword evidence="4" id="KW-1185">Reference proteome</keyword>
<accession>A0A9P6XER1</accession>
<evidence type="ECO:0000256" key="1">
    <source>
        <dbReference type="SAM" id="MobiDB-lite"/>
    </source>
</evidence>
<feature type="compositionally biased region" description="Low complexity" evidence="1">
    <location>
        <begin position="116"/>
        <end position="132"/>
    </location>
</feature>
<evidence type="ECO:0000313" key="4">
    <source>
        <dbReference type="Proteomes" id="UP000716291"/>
    </source>
</evidence>
<feature type="transmembrane region" description="Helical" evidence="2">
    <location>
        <begin position="250"/>
        <end position="272"/>
    </location>
</feature>
<dbReference type="Proteomes" id="UP000716291">
    <property type="component" value="Unassembled WGS sequence"/>
</dbReference>
<feature type="compositionally biased region" description="Low complexity" evidence="1">
    <location>
        <begin position="183"/>
        <end position="197"/>
    </location>
</feature>
<keyword evidence="2" id="KW-0812">Transmembrane</keyword>
<organism evidence="3 4">
    <name type="scientific">Rhizopus oryzae</name>
    <name type="common">Mucormycosis agent</name>
    <name type="synonym">Rhizopus arrhizus var. delemar</name>
    <dbReference type="NCBI Taxonomy" id="64495"/>
    <lineage>
        <taxon>Eukaryota</taxon>
        <taxon>Fungi</taxon>
        <taxon>Fungi incertae sedis</taxon>
        <taxon>Mucoromycota</taxon>
        <taxon>Mucoromycotina</taxon>
        <taxon>Mucoromycetes</taxon>
        <taxon>Mucorales</taxon>
        <taxon>Mucorineae</taxon>
        <taxon>Rhizopodaceae</taxon>
        <taxon>Rhizopus</taxon>
    </lineage>
</organism>
<proteinExistence type="predicted"/>
<protein>
    <submittedName>
        <fullName evidence="3">Uncharacterized protein</fullName>
    </submittedName>
</protein>
<evidence type="ECO:0000313" key="3">
    <source>
        <dbReference type="EMBL" id="KAG1311991.1"/>
    </source>
</evidence>
<dbReference type="EMBL" id="JAANQT010000328">
    <property type="protein sequence ID" value="KAG1311991.1"/>
    <property type="molecule type" value="Genomic_DNA"/>
</dbReference>
<keyword evidence="2" id="KW-0472">Membrane</keyword>
<reference evidence="3" key="1">
    <citation type="journal article" date="2020" name="Microb. Genom.">
        <title>Genetic diversity of clinical and environmental Mucorales isolates obtained from an investigation of mucormycosis cases among solid organ transplant recipients.</title>
        <authorList>
            <person name="Nguyen M.H."/>
            <person name="Kaul D."/>
            <person name="Muto C."/>
            <person name="Cheng S.J."/>
            <person name="Richter R.A."/>
            <person name="Bruno V.M."/>
            <person name="Liu G."/>
            <person name="Beyhan S."/>
            <person name="Sundermann A.J."/>
            <person name="Mounaud S."/>
            <person name="Pasculle A.W."/>
            <person name="Nierman W.C."/>
            <person name="Driscoll E."/>
            <person name="Cumbie R."/>
            <person name="Clancy C.J."/>
            <person name="Dupont C.L."/>
        </authorList>
    </citation>
    <scope>NUCLEOTIDE SEQUENCE</scope>
    <source>
        <strain evidence="3">GL11</strain>
    </source>
</reference>
<feature type="compositionally biased region" description="Polar residues" evidence="1">
    <location>
        <begin position="133"/>
        <end position="144"/>
    </location>
</feature>
<dbReference type="AlphaFoldDB" id="A0A9P6XER1"/>
<evidence type="ECO:0000256" key="2">
    <source>
        <dbReference type="SAM" id="Phobius"/>
    </source>
</evidence>
<comment type="caution">
    <text evidence="3">The sequence shown here is derived from an EMBL/GenBank/DDBJ whole genome shotgun (WGS) entry which is preliminary data.</text>
</comment>
<dbReference type="OrthoDB" id="2232221at2759"/>
<feature type="region of interest" description="Disordered" evidence="1">
    <location>
        <begin position="171"/>
        <end position="202"/>
    </location>
</feature>
<gene>
    <name evidence="3" type="ORF">G6F64_003379</name>
</gene>
<keyword evidence="2" id="KW-1133">Transmembrane helix</keyword>